<protein>
    <submittedName>
        <fullName evidence="1">DUF3788 domain-containing protein</fullName>
    </submittedName>
</protein>
<name>A0A8J6JJ89_9FIRM</name>
<dbReference type="RefSeq" id="WP_186918628.1">
    <property type="nucleotide sequence ID" value="NZ_JACOPQ010000003.1"/>
</dbReference>
<organism evidence="1 2">
    <name type="scientific">Lawsonibacter faecis</name>
    <dbReference type="NCBI Taxonomy" id="2763052"/>
    <lineage>
        <taxon>Bacteria</taxon>
        <taxon>Bacillati</taxon>
        <taxon>Bacillota</taxon>
        <taxon>Clostridia</taxon>
        <taxon>Eubacteriales</taxon>
        <taxon>Oscillospiraceae</taxon>
        <taxon>Lawsonibacter</taxon>
    </lineage>
</organism>
<accession>A0A8J6JJ89</accession>
<dbReference type="Pfam" id="PF12663">
    <property type="entry name" value="DUF3788"/>
    <property type="match status" value="1"/>
</dbReference>
<evidence type="ECO:0000313" key="1">
    <source>
        <dbReference type="EMBL" id="MBC5736269.1"/>
    </source>
</evidence>
<dbReference type="InterPro" id="IPR024265">
    <property type="entry name" value="DUF3788"/>
</dbReference>
<dbReference type="Proteomes" id="UP000607645">
    <property type="component" value="Unassembled WGS sequence"/>
</dbReference>
<dbReference type="AlphaFoldDB" id="A0A8J6JJ89"/>
<comment type="caution">
    <text evidence="1">The sequence shown here is derived from an EMBL/GenBank/DDBJ whole genome shotgun (WGS) entry which is preliminary data.</text>
</comment>
<sequence>MYERMLDRRSAPTTEEMAEYCGENAQLFSQLNDWLGRSHGTEQKAAFPYGNRYGWGIAHRIRKKLICNVFAEHGAFTVMMRLSDAQFASVYGLLCRYTQDCIDHRYPCGDGGWIHYRVTCRGHFDDAQKLLAVKLA</sequence>
<gene>
    <name evidence="1" type="ORF">H8S62_04495</name>
</gene>
<evidence type="ECO:0000313" key="2">
    <source>
        <dbReference type="Proteomes" id="UP000607645"/>
    </source>
</evidence>
<proteinExistence type="predicted"/>
<dbReference type="EMBL" id="JACOPQ010000003">
    <property type="protein sequence ID" value="MBC5736269.1"/>
    <property type="molecule type" value="Genomic_DNA"/>
</dbReference>
<reference evidence="1" key="1">
    <citation type="submission" date="2020-08" db="EMBL/GenBank/DDBJ databases">
        <title>Genome public.</title>
        <authorList>
            <person name="Liu C."/>
            <person name="Sun Q."/>
        </authorList>
    </citation>
    <scope>NUCLEOTIDE SEQUENCE</scope>
    <source>
        <strain evidence="1">NSJ-52</strain>
    </source>
</reference>
<keyword evidence="2" id="KW-1185">Reference proteome</keyword>